<feature type="repeat" description="WD" evidence="3">
    <location>
        <begin position="535"/>
        <end position="577"/>
    </location>
</feature>
<dbReference type="InterPro" id="IPR011989">
    <property type="entry name" value="ARM-like"/>
</dbReference>
<dbReference type="InterPro" id="IPR036322">
    <property type="entry name" value="WD40_repeat_dom_sf"/>
</dbReference>
<feature type="repeat" description="WD" evidence="3">
    <location>
        <begin position="621"/>
        <end position="662"/>
    </location>
</feature>
<protein>
    <submittedName>
        <fullName evidence="4">WD40 repeat domain-containing protein</fullName>
    </submittedName>
</protein>
<dbReference type="InterPro" id="IPR050505">
    <property type="entry name" value="WDR55/POC1"/>
</dbReference>
<dbReference type="Pfam" id="PF00400">
    <property type="entry name" value="WD40"/>
    <property type="match status" value="7"/>
</dbReference>
<keyword evidence="2" id="KW-0677">Repeat</keyword>
<dbReference type="Gene3D" id="1.25.10.10">
    <property type="entry name" value="Leucine-rich Repeat Variant"/>
    <property type="match status" value="1"/>
</dbReference>
<dbReference type="CDD" id="cd00200">
    <property type="entry name" value="WD40"/>
    <property type="match status" value="1"/>
</dbReference>
<evidence type="ECO:0000256" key="1">
    <source>
        <dbReference type="ARBA" id="ARBA00022574"/>
    </source>
</evidence>
<dbReference type="PRINTS" id="PR00320">
    <property type="entry name" value="GPROTEINBRPT"/>
</dbReference>
<dbReference type="PANTHER" id="PTHR44019">
    <property type="entry name" value="WD REPEAT-CONTAINING PROTEIN 55"/>
    <property type="match status" value="1"/>
</dbReference>
<dbReference type="SUPFAM" id="SSF48371">
    <property type="entry name" value="ARM repeat"/>
    <property type="match status" value="1"/>
</dbReference>
<dbReference type="SUPFAM" id="SSF50978">
    <property type="entry name" value="WD40 repeat-like"/>
    <property type="match status" value="1"/>
</dbReference>
<dbReference type="AlphaFoldDB" id="A0A7C4AS43"/>
<proteinExistence type="predicted"/>
<dbReference type="InterPro" id="IPR020472">
    <property type="entry name" value="WD40_PAC1"/>
</dbReference>
<dbReference type="SMART" id="SM00320">
    <property type="entry name" value="WD40"/>
    <property type="match status" value="7"/>
</dbReference>
<feature type="repeat" description="WD" evidence="3">
    <location>
        <begin position="663"/>
        <end position="704"/>
    </location>
</feature>
<dbReference type="PROSITE" id="PS50294">
    <property type="entry name" value="WD_REPEATS_REGION"/>
    <property type="match status" value="6"/>
</dbReference>
<feature type="repeat" description="WD" evidence="3">
    <location>
        <begin position="705"/>
        <end position="746"/>
    </location>
</feature>
<dbReference type="PROSITE" id="PS50082">
    <property type="entry name" value="WD_REPEATS_2"/>
    <property type="match status" value="6"/>
</dbReference>
<dbReference type="EMBL" id="DTGT01000233">
    <property type="protein sequence ID" value="HGH61103.1"/>
    <property type="molecule type" value="Genomic_DNA"/>
</dbReference>
<dbReference type="PROSITE" id="PS00678">
    <property type="entry name" value="WD_REPEATS_1"/>
    <property type="match status" value="4"/>
</dbReference>
<dbReference type="Gene3D" id="2.130.10.10">
    <property type="entry name" value="YVTN repeat-like/Quinoprotein amine dehydrogenase"/>
    <property type="match status" value="3"/>
</dbReference>
<dbReference type="InterPro" id="IPR016024">
    <property type="entry name" value="ARM-type_fold"/>
</dbReference>
<dbReference type="InterPro" id="IPR015943">
    <property type="entry name" value="WD40/YVTN_repeat-like_dom_sf"/>
</dbReference>
<dbReference type="PANTHER" id="PTHR44019:SF8">
    <property type="entry name" value="POC1 CENTRIOLAR PROTEIN HOMOLOG"/>
    <property type="match status" value="1"/>
</dbReference>
<evidence type="ECO:0000256" key="2">
    <source>
        <dbReference type="ARBA" id="ARBA00022737"/>
    </source>
</evidence>
<organism evidence="4">
    <name type="scientific">Desulfomonile tiedjei</name>
    <dbReference type="NCBI Taxonomy" id="2358"/>
    <lineage>
        <taxon>Bacteria</taxon>
        <taxon>Pseudomonadati</taxon>
        <taxon>Thermodesulfobacteriota</taxon>
        <taxon>Desulfomonilia</taxon>
        <taxon>Desulfomonilales</taxon>
        <taxon>Desulfomonilaceae</taxon>
        <taxon>Desulfomonile</taxon>
    </lineage>
</organism>
<evidence type="ECO:0000256" key="3">
    <source>
        <dbReference type="PROSITE-ProRule" id="PRU00221"/>
    </source>
</evidence>
<keyword evidence="1 3" id="KW-0853">WD repeat</keyword>
<accession>A0A7C4AS43</accession>
<dbReference type="InterPro" id="IPR019775">
    <property type="entry name" value="WD40_repeat_CS"/>
</dbReference>
<dbReference type="InterPro" id="IPR001680">
    <property type="entry name" value="WD40_rpt"/>
</dbReference>
<comment type="caution">
    <text evidence="4">The sequence shown here is derived from an EMBL/GenBank/DDBJ whole genome shotgun (WGS) entry which is preliminary data.</text>
</comment>
<reference evidence="4" key="1">
    <citation type="journal article" date="2020" name="mSystems">
        <title>Genome- and Community-Level Interaction Insights into Carbon Utilization and Element Cycling Functions of Hydrothermarchaeota in Hydrothermal Sediment.</title>
        <authorList>
            <person name="Zhou Z."/>
            <person name="Liu Y."/>
            <person name="Xu W."/>
            <person name="Pan J."/>
            <person name="Luo Z.H."/>
            <person name="Li M."/>
        </authorList>
    </citation>
    <scope>NUCLEOTIDE SEQUENCE [LARGE SCALE GENOMIC DNA]</scope>
    <source>
        <strain evidence="4">SpSt-769</strain>
    </source>
</reference>
<feature type="repeat" description="WD" evidence="3">
    <location>
        <begin position="789"/>
        <end position="830"/>
    </location>
</feature>
<feature type="repeat" description="WD" evidence="3">
    <location>
        <begin position="747"/>
        <end position="788"/>
    </location>
</feature>
<sequence length="890" mass="97274">MSDDVWTLREGLLVRVSDNGTLRPDEGACSVQALHEAISHGGSAGPEHDLLAGWVRRLRVSSRSSLQLLQKIALDGYGSSWASALYDALERVAREANPAPLYICWLLTGLPRLAAALAEGGWIPGFAAHVRVLEDLASGDARVVGPFGVEEAAPLINAALVLEGEYASRAVGWLSNLSDPMAVDFVCGAWLDHRAPLLADIIKRSRYIASGPPRVRIASALLNGDLIVAADVDAGGVSELMTFLSDEDAAIREAAARALLILKDQRAINALLSVWACQRTPELDDIVGAAGYLATDPLSLKVLSALRNERYDALDDDPSSLILPLLMALRDEDSAIVDRAAEFLPTLLDGQEASDEFCLHATRLGIPLAMDMATRLGLVPQKTADRALFFFLTEQWAEYEACDFDLSILRQWFEHGGRELRLRIAETARRAGRLELVELVSGVRHRRKMGEMTPREWQTALSILREQGDWETMWRMAVMAPAVWAAAALRELTTRGWEPHDGEQRSAFARLATYARQCEGEPPIIGMDTRPAYHFIAHKRRVSALIVSSYFHRALATASWDGTVSVWDMRDGSLTASLQAYTHPVASIAATPDGTWLLAGSGAHSTVVGWTMPEAAPRFSFPGHAKGVSCLATSPDGRMLAAGGYDRVIYLWRLSDQRLIAALRSHRAAVRCLSFSPDGQLLASGGEDGELRIWDVPSQRLLSALTGHGLTVRSVCFSPDGDALVTGSSDNDVIIWDLPQQRPRHVLRGHCNVVSAVAVSGDGRVVASAGWDEQILLWELATGARLGSLRGHAGPVTCLATDAESRALVSGGHDSRVFVWYFQSGMFRRATRRDEMEMVEALLNESPDAAARPWLEFLLAQMRQRWRFDIEIADGPPSVEIGEFDIEIEE</sequence>
<gene>
    <name evidence="4" type="ORF">ENV54_07390</name>
</gene>
<name>A0A7C4AS43_9BACT</name>
<evidence type="ECO:0000313" key="4">
    <source>
        <dbReference type="EMBL" id="HGH61103.1"/>
    </source>
</evidence>